<proteinExistence type="predicted"/>
<feature type="region of interest" description="Disordered" evidence="1">
    <location>
        <begin position="349"/>
        <end position="419"/>
    </location>
</feature>
<accession>A0ABN9WE34</accession>
<keyword evidence="3" id="KW-1185">Reference proteome</keyword>
<reference evidence="2" key="1">
    <citation type="submission" date="2023-10" db="EMBL/GenBank/DDBJ databases">
        <authorList>
            <person name="Chen Y."/>
            <person name="Shah S."/>
            <person name="Dougan E. K."/>
            <person name="Thang M."/>
            <person name="Chan C."/>
        </authorList>
    </citation>
    <scope>NUCLEOTIDE SEQUENCE [LARGE SCALE GENOMIC DNA]</scope>
</reference>
<dbReference type="EMBL" id="CAUYUJ010018570">
    <property type="protein sequence ID" value="CAK0884637.1"/>
    <property type="molecule type" value="Genomic_DNA"/>
</dbReference>
<gene>
    <name evidence="2" type="ORF">PCOR1329_LOCUS66488</name>
</gene>
<protein>
    <submittedName>
        <fullName evidence="2">Uncharacterized protein</fullName>
    </submittedName>
</protein>
<evidence type="ECO:0000313" key="3">
    <source>
        <dbReference type="Proteomes" id="UP001189429"/>
    </source>
</evidence>
<name>A0ABN9WE34_9DINO</name>
<evidence type="ECO:0000313" key="2">
    <source>
        <dbReference type="EMBL" id="CAK0884637.1"/>
    </source>
</evidence>
<feature type="region of interest" description="Disordered" evidence="1">
    <location>
        <begin position="56"/>
        <end position="77"/>
    </location>
</feature>
<feature type="non-terminal residue" evidence="2">
    <location>
        <position position="911"/>
    </location>
</feature>
<sequence>MGDPLEAVRGAGHRERLELLPDARRLHLADIARGGGSEPGHRPGRRGLPDLAVAATASQPDAARQRGGAAEGGARADARALMRASRMAPGGDPGEAAPAAGPEGSLAAVPFGIPGAAAAPPPALAPGGVAVGGYALAGASALGDLAGWAGLAGAAGAAEAVHRPAESGAASRTGAALVKDYLTAASATAHADPYWASKFWDSVVRLEQGGQLDTAVVQLLRGYGYVGVGTVTAPRVADLARGLEALASSAAPALGGAAGDPLGLGGLASAAGNSQETRSYVYEGLVVGSIRRLRSSPAWTGLWTLASTVDFAVRDCRTEDDLMKFLSTSDLMEISLRRLAAHMYESRSGDRTGAIHMPGVSTPGSQTDAAPSWLAQAATAHGNAEHQRNERAAADLKRRGGKGDKSEKDQTKKGIERGRWVQKQVLDETQGLRDLLHAAPGARLYPTPVVEAPTRPDSTPNRLRQRFHKKFALMTLANEYITSLNAMYRGDCRKLTRGSRDQTRLQEMLPHNRRVQQLALREAVRLREARRGCGLTGAQAIEELAKSVSLSYAGAQRRKTAHEALRADAVDEALDPRAAPTLSALSPEEAAFYSEEARVVVAPEARSQTFFRELEKQFSFVGGSEEEYARYFLRRDMATNLWKFGFREDNRAVAGFSVVPKKDPTKQRQIIMMVASNYMFQDVRPREEHGLHGGAALASVRVPSDFLSASAFDESNAFTSVEVPEWMWDFDVNEEGQFLGKSNEDWAQGNKGKKVGDSGAGFTVDSWVLKVMEVKASGKDIAVAMHLFAGPRRPGDLEEWLHTLGALHNLEILVISCDLELGPNWGRTIPETFQKLWGLVALGYIDGIVGGPPCSTWSRARFAKLLRGLRPLRFRGKYVRGRPDSELTEAEKGRVRESNLLTLNFLSLCEG</sequence>
<evidence type="ECO:0000256" key="1">
    <source>
        <dbReference type="SAM" id="MobiDB-lite"/>
    </source>
</evidence>
<feature type="compositionally biased region" description="Basic and acidic residues" evidence="1">
    <location>
        <begin position="383"/>
        <end position="419"/>
    </location>
</feature>
<dbReference type="Proteomes" id="UP001189429">
    <property type="component" value="Unassembled WGS sequence"/>
</dbReference>
<comment type="caution">
    <text evidence="2">The sequence shown here is derived from an EMBL/GenBank/DDBJ whole genome shotgun (WGS) entry which is preliminary data.</text>
</comment>
<organism evidence="2 3">
    <name type="scientific">Prorocentrum cordatum</name>
    <dbReference type="NCBI Taxonomy" id="2364126"/>
    <lineage>
        <taxon>Eukaryota</taxon>
        <taxon>Sar</taxon>
        <taxon>Alveolata</taxon>
        <taxon>Dinophyceae</taxon>
        <taxon>Prorocentrales</taxon>
        <taxon>Prorocentraceae</taxon>
        <taxon>Prorocentrum</taxon>
    </lineage>
</organism>